<sequence length="230" mass="24077">MRFRATELTRLTRLGVTSMICLAAGVLAACEQTTAGTVVRASGTTTTTHPDPAEPVPGVVPTLPDHIPPNALACFPTSSVSGRMTAAAVPDRAAPRLTVSLPDRWRSVAGDGDRALTLTGPDGMSGVVTIAATDLEPGGAFLKYAVAMRDSRPGVKFTVAAAQFCGYSSQMLTGTFQGSSGTFDFVDRLTHIWTNTKKYLVTIQLQSPVGAAGFDASKDTLMQQFAVVIP</sequence>
<dbReference type="PROSITE" id="PS51257">
    <property type="entry name" value="PROKAR_LIPOPROTEIN"/>
    <property type="match status" value="1"/>
</dbReference>
<gene>
    <name evidence="2" type="ORF">MCNS_06030</name>
</gene>
<reference evidence="2 3" key="1">
    <citation type="journal article" date="2019" name="Emerg. Microbes Infect.">
        <title>Comprehensive subspecies identification of 175 nontuberculous mycobacteria species based on 7547 genomic profiles.</title>
        <authorList>
            <person name="Matsumoto Y."/>
            <person name="Kinjo T."/>
            <person name="Motooka D."/>
            <person name="Nabeya D."/>
            <person name="Jung N."/>
            <person name="Uechi K."/>
            <person name="Horii T."/>
            <person name="Iida T."/>
            <person name="Fujita J."/>
            <person name="Nakamura S."/>
        </authorList>
    </citation>
    <scope>NUCLEOTIDE SEQUENCE [LARGE SCALE GENOMIC DNA]</scope>
    <source>
        <strain evidence="2 3">JCM 14738</strain>
    </source>
</reference>
<evidence type="ECO:0008006" key="4">
    <source>
        <dbReference type="Google" id="ProtNLM"/>
    </source>
</evidence>
<evidence type="ECO:0000256" key="1">
    <source>
        <dbReference type="SAM" id="SignalP"/>
    </source>
</evidence>
<keyword evidence="1" id="KW-0732">Signal</keyword>
<dbReference type="AlphaFoldDB" id="A0A7I7Y7D2"/>
<organism evidence="2 3">
    <name type="scientific">Mycobacterium conspicuum</name>
    <dbReference type="NCBI Taxonomy" id="44010"/>
    <lineage>
        <taxon>Bacteria</taxon>
        <taxon>Bacillati</taxon>
        <taxon>Actinomycetota</taxon>
        <taxon>Actinomycetes</taxon>
        <taxon>Mycobacteriales</taxon>
        <taxon>Mycobacteriaceae</taxon>
        <taxon>Mycobacterium</taxon>
    </lineage>
</organism>
<feature type="signal peptide" evidence="1">
    <location>
        <begin position="1"/>
        <end position="28"/>
    </location>
</feature>
<dbReference type="EMBL" id="AP022613">
    <property type="protein sequence ID" value="BBZ37540.1"/>
    <property type="molecule type" value="Genomic_DNA"/>
</dbReference>
<feature type="chain" id="PRO_5039413516" description="Lipoprotein LpqN" evidence="1">
    <location>
        <begin position="29"/>
        <end position="230"/>
    </location>
</feature>
<dbReference type="Proteomes" id="UP000467385">
    <property type="component" value="Chromosome"/>
</dbReference>
<protein>
    <recommendedName>
        <fullName evidence="4">Lipoprotein LpqN</fullName>
    </recommendedName>
</protein>
<evidence type="ECO:0000313" key="3">
    <source>
        <dbReference type="Proteomes" id="UP000467385"/>
    </source>
</evidence>
<name>A0A7I7Y7D2_9MYCO</name>
<keyword evidence="3" id="KW-1185">Reference proteome</keyword>
<evidence type="ECO:0000313" key="2">
    <source>
        <dbReference type="EMBL" id="BBZ37540.1"/>
    </source>
</evidence>
<accession>A0A7I7Y7D2</accession>
<proteinExistence type="predicted"/>